<evidence type="ECO:0000313" key="6">
    <source>
        <dbReference type="EMBL" id="MDW4822670.1"/>
    </source>
</evidence>
<reference evidence="6 8" key="1">
    <citation type="journal article" date="2022" name="bioRxiv">
        <title>Prophages regulate Shewanella fidelis 3313 motility and biofilm formation: implications for gut colonization dynamics in Ciona robusta.</title>
        <authorList>
            <person name="Natarajan O."/>
            <person name="Gibboney S.L."/>
            <person name="Young M.N."/>
            <person name="Lim S.J."/>
            <person name="Pluta N."/>
            <person name="Atkinson C.G."/>
            <person name="Leigh B.A."/>
            <person name="Liberti A."/>
            <person name="Kees E.D."/>
            <person name="Breitbart M."/>
            <person name="Gralnick J.A."/>
            <person name="Dishaw L.J."/>
        </authorList>
    </citation>
    <scope>NUCLEOTIDE SEQUENCE [LARGE SCALE GENOMIC DNA]</scope>
    <source>
        <strain evidence="6 8">JG4066</strain>
    </source>
</reference>
<evidence type="ECO:0000256" key="3">
    <source>
        <dbReference type="ARBA" id="ARBA00023163"/>
    </source>
</evidence>
<dbReference type="SUPFAM" id="SSF46689">
    <property type="entry name" value="Homeodomain-like"/>
    <property type="match status" value="1"/>
</dbReference>
<dbReference type="InterPro" id="IPR018060">
    <property type="entry name" value="HTH_AraC"/>
</dbReference>
<protein>
    <submittedName>
        <fullName evidence="5">AraC family transcriptional regulator ligand-binding domain-containing protein</fullName>
    </submittedName>
</protein>
<dbReference type="EMBL" id="JAPMLD010000001">
    <property type="protein sequence ID" value="MDW4822670.1"/>
    <property type="molecule type" value="Genomic_DNA"/>
</dbReference>
<dbReference type="Proteomes" id="UP001271263">
    <property type="component" value="Unassembled WGS sequence"/>
</dbReference>
<dbReference type="PANTHER" id="PTHR47894:SF1">
    <property type="entry name" value="HTH-TYPE TRANSCRIPTIONAL REGULATOR VQSM"/>
    <property type="match status" value="1"/>
</dbReference>
<dbReference type="RefSeq" id="WP_310655128.1">
    <property type="nucleotide sequence ID" value="NZ_JAPMLA010000010.1"/>
</dbReference>
<dbReference type="GO" id="GO:0005829">
    <property type="term" value="C:cytosol"/>
    <property type="evidence" value="ECO:0007669"/>
    <property type="project" value="TreeGrafter"/>
</dbReference>
<dbReference type="Pfam" id="PF12833">
    <property type="entry name" value="HTH_18"/>
    <property type="match status" value="1"/>
</dbReference>
<sequence>MLSLAPKTSSNIAASAKTQSLIANNQYTTIAAWTLAIARALAVMGIEPKTIFNQVGLNLEMLEAKPDSRVEIAQMTQLWQCAMQATDSVDFGLTVGRYAYPLHFHFLGPLLLSCNTLAEAFELLPDYSALVSNGGNIQLQRSPQRLGFTITPLNGVEISELAIDAFFSSLMQHGKQMLGHNQFVCKVELMRTDHKLQSLWQDYFGCEVVMNAATNCMWMDRVMLEQTTVTKNPQQAKYSEAAVRQYLQGMQALTWRQKTSQGIHVMLLEQEPTAQSIAKMYNVSERSLSRYLQQEGTSFRALLKLKRQELACHYLLNTNIAINELANTLGYSCLSNFSRSFTAWLGVSPSQFRLQNLANKP</sequence>
<dbReference type="PROSITE" id="PS01124">
    <property type="entry name" value="HTH_ARAC_FAMILY_2"/>
    <property type="match status" value="1"/>
</dbReference>
<proteinExistence type="predicted"/>
<comment type="caution">
    <text evidence="5">The sequence shown here is derived from an EMBL/GenBank/DDBJ whole genome shotgun (WGS) entry which is preliminary data.</text>
</comment>
<feature type="domain" description="HTH araC/xylS-type" evidence="4">
    <location>
        <begin position="257"/>
        <end position="355"/>
    </location>
</feature>
<evidence type="ECO:0000256" key="2">
    <source>
        <dbReference type="ARBA" id="ARBA00023125"/>
    </source>
</evidence>
<dbReference type="Gene3D" id="1.10.10.60">
    <property type="entry name" value="Homeodomain-like"/>
    <property type="match status" value="1"/>
</dbReference>
<dbReference type="InterPro" id="IPR032687">
    <property type="entry name" value="AraC-type_N"/>
</dbReference>
<dbReference type="PANTHER" id="PTHR47894">
    <property type="entry name" value="HTH-TYPE TRANSCRIPTIONAL REGULATOR GADX"/>
    <property type="match status" value="1"/>
</dbReference>
<keyword evidence="2" id="KW-0238">DNA-binding</keyword>
<accession>A0AAW8NN08</accession>
<evidence type="ECO:0000259" key="4">
    <source>
        <dbReference type="PROSITE" id="PS01124"/>
    </source>
</evidence>
<evidence type="ECO:0000313" key="7">
    <source>
        <dbReference type="Proteomes" id="UP001259340"/>
    </source>
</evidence>
<keyword evidence="3" id="KW-0804">Transcription</keyword>
<evidence type="ECO:0000313" key="8">
    <source>
        <dbReference type="Proteomes" id="UP001271263"/>
    </source>
</evidence>
<dbReference type="InterPro" id="IPR020449">
    <property type="entry name" value="Tscrpt_reg_AraC-type_HTH"/>
</dbReference>
<keyword evidence="1" id="KW-0805">Transcription regulation</keyword>
<organism evidence="5 7">
    <name type="scientific">Shewanella fidelis</name>
    <dbReference type="NCBI Taxonomy" id="173509"/>
    <lineage>
        <taxon>Bacteria</taxon>
        <taxon>Pseudomonadati</taxon>
        <taxon>Pseudomonadota</taxon>
        <taxon>Gammaproteobacteria</taxon>
        <taxon>Alteromonadales</taxon>
        <taxon>Shewanellaceae</taxon>
        <taxon>Shewanella</taxon>
    </lineage>
</organism>
<name>A0AAW8NN08_9GAMM</name>
<dbReference type="GO" id="GO:0003700">
    <property type="term" value="F:DNA-binding transcription factor activity"/>
    <property type="evidence" value="ECO:0007669"/>
    <property type="project" value="InterPro"/>
</dbReference>
<dbReference type="Proteomes" id="UP001259340">
    <property type="component" value="Unassembled WGS sequence"/>
</dbReference>
<evidence type="ECO:0000256" key="1">
    <source>
        <dbReference type="ARBA" id="ARBA00023015"/>
    </source>
</evidence>
<gene>
    <name evidence="5" type="ORF">OS133_13220</name>
    <name evidence="6" type="ORF">OS134_01080</name>
</gene>
<dbReference type="Pfam" id="PF12625">
    <property type="entry name" value="Arabinose_bd"/>
    <property type="match status" value="1"/>
</dbReference>
<dbReference type="PRINTS" id="PR00032">
    <property type="entry name" value="HTHARAC"/>
</dbReference>
<dbReference type="GO" id="GO:0000976">
    <property type="term" value="F:transcription cis-regulatory region binding"/>
    <property type="evidence" value="ECO:0007669"/>
    <property type="project" value="TreeGrafter"/>
</dbReference>
<dbReference type="EMBL" id="JAPMLE010000001">
    <property type="protein sequence ID" value="MDR8524588.1"/>
    <property type="molecule type" value="Genomic_DNA"/>
</dbReference>
<dbReference type="AlphaFoldDB" id="A0AAW8NN08"/>
<reference evidence="5" key="2">
    <citation type="submission" date="2022-11" db="EMBL/GenBank/DDBJ databases">
        <title>Prophages regulate Shewanella fidelis motility and biofilm formation: implications for gut colonization dynamics in Ciona robusta.</title>
        <authorList>
            <person name="Natarajan O."/>
            <person name="Gibboney S.L."/>
            <person name="Young M.N."/>
            <person name="Lim S.J."/>
            <person name="Pluta N."/>
            <person name="Atkinson C.G.F."/>
            <person name="Leigh B.A."/>
            <person name="Liberti A."/>
            <person name="Kees E."/>
            <person name="Breitbart M."/>
            <person name="Gralnick J."/>
            <person name="Dishaw L.J."/>
        </authorList>
    </citation>
    <scope>NUCLEOTIDE SEQUENCE</scope>
    <source>
        <strain evidence="5">3313</strain>
    </source>
</reference>
<dbReference type="InterPro" id="IPR009057">
    <property type="entry name" value="Homeodomain-like_sf"/>
</dbReference>
<keyword evidence="8" id="KW-1185">Reference proteome</keyword>
<dbReference type="SMART" id="SM00342">
    <property type="entry name" value="HTH_ARAC"/>
    <property type="match status" value="1"/>
</dbReference>
<evidence type="ECO:0000313" key="5">
    <source>
        <dbReference type="EMBL" id="MDR8524588.1"/>
    </source>
</evidence>